<dbReference type="SUPFAM" id="SSF56784">
    <property type="entry name" value="HAD-like"/>
    <property type="match status" value="1"/>
</dbReference>
<reference evidence="4 5" key="1">
    <citation type="submission" date="2020-08" db="EMBL/GenBank/DDBJ databases">
        <title>Genemic of Streptomyces polyaspartic.</title>
        <authorList>
            <person name="Liu W."/>
        </authorList>
    </citation>
    <scope>NUCLEOTIDE SEQUENCE [LARGE SCALE GENOMIC DNA]</scope>
    <source>
        <strain evidence="4 5">TRM66268-LWL</strain>
    </source>
</reference>
<dbReference type="RefSeq" id="WP_187818882.1">
    <property type="nucleotide sequence ID" value="NZ_JACTVJ010000026.1"/>
</dbReference>
<dbReference type="Proteomes" id="UP000642284">
    <property type="component" value="Unassembled WGS sequence"/>
</dbReference>
<dbReference type="InterPro" id="IPR036412">
    <property type="entry name" value="HAD-like_sf"/>
</dbReference>
<dbReference type="InterPro" id="IPR023214">
    <property type="entry name" value="HAD_sf"/>
</dbReference>
<organism evidence="4 5">
    <name type="scientific">Streptomyces polyasparticus</name>
    <dbReference type="NCBI Taxonomy" id="2767826"/>
    <lineage>
        <taxon>Bacteria</taxon>
        <taxon>Bacillati</taxon>
        <taxon>Actinomycetota</taxon>
        <taxon>Actinomycetes</taxon>
        <taxon>Kitasatosporales</taxon>
        <taxon>Streptomycetaceae</taxon>
        <taxon>Streptomyces</taxon>
    </lineage>
</organism>
<name>A0ABR7SV20_9ACTN</name>
<dbReference type="PANTHER" id="PTHR46470:SF2">
    <property type="entry name" value="GLYCERALDEHYDE 3-PHOSPHATE PHOSPHATASE"/>
    <property type="match status" value="1"/>
</dbReference>
<dbReference type="InterPro" id="IPR051400">
    <property type="entry name" value="HAD-like_hydrolase"/>
</dbReference>
<dbReference type="Gene3D" id="3.40.50.1000">
    <property type="entry name" value="HAD superfamily/HAD-like"/>
    <property type="match status" value="1"/>
</dbReference>
<proteinExistence type="predicted"/>
<keyword evidence="1" id="KW-0479">Metal-binding</keyword>
<keyword evidence="5" id="KW-1185">Reference proteome</keyword>
<gene>
    <name evidence="4" type="ORF">H9Y04_38605</name>
</gene>
<dbReference type="SFLD" id="SFLDS00003">
    <property type="entry name" value="Haloacid_Dehalogenase"/>
    <property type="match status" value="1"/>
</dbReference>
<protein>
    <submittedName>
        <fullName evidence="4">HAD family hydrolase</fullName>
    </submittedName>
</protein>
<accession>A0ABR7SV20</accession>
<dbReference type="GO" id="GO:0016787">
    <property type="term" value="F:hydrolase activity"/>
    <property type="evidence" value="ECO:0007669"/>
    <property type="project" value="UniProtKB-KW"/>
</dbReference>
<comment type="caution">
    <text evidence="4">The sequence shown here is derived from an EMBL/GenBank/DDBJ whole genome shotgun (WGS) entry which is preliminary data.</text>
</comment>
<dbReference type="SFLD" id="SFLDG01129">
    <property type="entry name" value="C1.5:_HAD__Beta-PGM__Phosphata"/>
    <property type="match status" value="1"/>
</dbReference>
<dbReference type="Pfam" id="PF00702">
    <property type="entry name" value="Hydrolase"/>
    <property type="match status" value="1"/>
</dbReference>
<dbReference type="PANTHER" id="PTHR46470">
    <property type="entry name" value="N-ACYLNEURAMINATE-9-PHOSPHATASE"/>
    <property type="match status" value="1"/>
</dbReference>
<sequence>MSEHTRTADGRLRHRPWQGVRGVCFDLGGTLVQIAEEPTTGQVAQILGISLPRARSEMVRRAKRTMISPKELASELAADFDRPALMAPLTRTLTAARERAGNPDLFDDVLPTLRPLRERGYRLFALTNSLGSSVPENAPPYAELLDAIVYSARTGHCKPEPGAFAAVEHLADLAPAELLHVGDSARADVAGAVNAGWHAAHLQRGVPPAERTVGAGICRIHTLSTLLHLLPAHAVAPSLTSPDSEAR</sequence>
<evidence type="ECO:0000256" key="3">
    <source>
        <dbReference type="ARBA" id="ARBA00022842"/>
    </source>
</evidence>
<keyword evidence="2 4" id="KW-0378">Hydrolase</keyword>
<evidence type="ECO:0000313" key="4">
    <source>
        <dbReference type="EMBL" id="MBC9718452.1"/>
    </source>
</evidence>
<evidence type="ECO:0000256" key="2">
    <source>
        <dbReference type="ARBA" id="ARBA00022801"/>
    </source>
</evidence>
<evidence type="ECO:0000313" key="5">
    <source>
        <dbReference type="Proteomes" id="UP000642284"/>
    </source>
</evidence>
<dbReference type="EMBL" id="JACTVJ010000026">
    <property type="protein sequence ID" value="MBC9718452.1"/>
    <property type="molecule type" value="Genomic_DNA"/>
</dbReference>
<keyword evidence="3" id="KW-0460">Magnesium</keyword>
<evidence type="ECO:0000256" key="1">
    <source>
        <dbReference type="ARBA" id="ARBA00022723"/>
    </source>
</evidence>